<dbReference type="AlphaFoldDB" id="A0A226EQB1"/>
<reference evidence="5 6" key="1">
    <citation type="submission" date="2015-12" db="EMBL/GenBank/DDBJ databases">
        <title>The genome of Folsomia candida.</title>
        <authorList>
            <person name="Faddeeva A."/>
            <person name="Derks M.F."/>
            <person name="Anvar Y."/>
            <person name="Smit S."/>
            <person name="Van Straalen N."/>
            <person name="Roelofs D."/>
        </authorList>
    </citation>
    <scope>NUCLEOTIDE SEQUENCE [LARGE SCALE GENOMIC DNA]</scope>
    <source>
        <strain evidence="5 6">VU population</strain>
        <tissue evidence="5">Whole body</tissue>
    </source>
</reference>
<dbReference type="EMBL" id="LNIX01000002">
    <property type="protein sequence ID" value="OXA59812.1"/>
    <property type="molecule type" value="Genomic_DNA"/>
</dbReference>
<dbReference type="GO" id="GO:0046872">
    <property type="term" value="F:metal ion binding"/>
    <property type="evidence" value="ECO:0007669"/>
    <property type="project" value="UniProtKB-KW"/>
</dbReference>
<name>A0A226EQB1_FOLCA</name>
<protein>
    <submittedName>
        <fullName evidence="5">Carotenoid isomerooxygenase</fullName>
    </submittedName>
</protein>
<proteinExistence type="inferred from homology"/>
<dbReference type="Pfam" id="PF03055">
    <property type="entry name" value="RPE65"/>
    <property type="match status" value="1"/>
</dbReference>
<evidence type="ECO:0000313" key="6">
    <source>
        <dbReference type="Proteomes" id="UP000198287"/>
    </source>
</evidence>
<dbReference type="GO" id="GO:0016702">
    <property type="term" value="F:oxidoreductase activity, acting on single donors with incorporation of molecular oxygen, incorporation of two atoms of oxygen"/>
    <property type="evidence" value="ECO:0007669"/>
    <property type="project" value="InterPro"/>
</dbReference>
<comment type="similarity">
    <text evidence="1">Belongs to the carotenoid oxygenase family.</text>
</comment>
<keyword evidence="3 4" id="KW-0408">Iron</keyword>
<keyword evidence="6" id="KW-1185">Reference proteome</keyword>
<feature type="binding site" evidence="4">
    <location>
        <position position="95"/>
    </location>
    <ligand>
        <name>Fe cation</name>
        <dbReference type="ChEBI" id="CHEBI:24875"/>
        <note>catalytic</note>
    </ligand>
</feature>
<keyword evidence="2 4" id="KW-0479">Metal-binding</keyword>
<comment type="cofactor">
    <cofactor evidence="4">
        <name>Fe(2+)</name>
        <dbReference type="ChEBI" id="CHEBI:29033"/>
    </cofactor>
    <text evidence="4">Binds 1 Fe(2+) ion per subunit.</text>
</comment>
<gene>
    <name evidence="5" type="ORF">Fcan01_05972</name>
</gene>
<sequence length="135" mass="15177">MSLFNIERGVLTSGETCLFHAQFRNDEKLHNPGRTPISIMNASKLLGSVLAKTTPISDWLEWKPQNGNRFFVVEKASGKLLKADVVTADPFFFLHIINCYELNDHIITGLTAFPNANSLIQHMNLESCVVCLWTI</sequence>
<evidence type="ECO:0000256" key="1">
    <source>
        <dbReference type="ARBA" id="ARBA00006787"/>
    </source>
</evidence>
<evidence type="ECO:0000256" key="4">
    <source>
        <dbReference type="PIRSR" id="PIRSR604294-1"/>
    </source>
</evidence>
<dbReference type="InterPro" id="IPR004294">
    <property type="entry name" value="Carotenoid_Oase"/>
</dbReference>
<accession>A0A226EQB1</accession>
<evidence type="ECO:0000256" key="2">
    <source>
        <dbReference type="ARBA" id="ARBA00022723"/>
    </source>
</evidence>
<evidence type="ECO:0000313" key="5">
    <source>
        <dbReference type="EMBL" id="OXA59812.1"/>
    </source>
</evidence>
<evidence type="ECO:0000256" key="3">
    <source>
        <dbReference type="ARBA" id="ARBA00023004"/>
    </source>
</evidence>
<comment type="caution">
    <text evidence="5">The sequence shown here is derived from an EMBL/GenBank/DDBJ whole genome shotgun (WGS) entry which is preliminary data.</text>
</comment>
<organism evidence="5 6">
    <name type="scientific">Folsomia candida</name>
    <name type="common">Springtail</name>
    <dbReference type="NCBI Taxonomy" id="158441"/>
    <lineage>
        <taxon>Eukaryota</taxon>
        <taxon>Metazoa</taxon>
        <taxon>Ecdysozoa</taxon>
        <taxon>Arthropoda</taxon>
        <taxon>Hexapoda</taxon>
        <taxon>Collembola</taxon>
        <taxon>Entomobryomorpha</taxon>
        <taxon>Isotomoidea</taxon>
        <taxon>Isotomidae</taxon>
        <taxon>Proisotominae</taxon>
        <taxon>Folsomia</taxon>
    </lineage>
</organism>
<dbReference type="Proteomes" id="UP000198287">
    <property type="component" value="Unassembled WGS sequence"/>
</dbReference>